<dbReference type="EMBL" id="VOIH02000009">
    <property type="protein sequence ID" value="KAF3437105.1"/>
    <property type="molecule type" value="Genomic_DNA"/>
</dbReference>
<dbReference type="InterPro" id="IPR027417">
    <property type="entry name" value="P-loop_NTPase"/>
</dbReference>
<feature type="domain" description="AAA-type ATPase N-terminal" evidence="2">
    <location>
        <begin position="41"/>
        <end position="137"/>
    </location>
</feature>
<dbReference type="PANTHER" id="PTHR23070">
    <property type="entry name" value="BCS1 AAA-TYPE ATPASE"/>
    <property type="match status" value="1"/>
</dbReference>
<keyword evidence="4" id="KW-1185">Reference proteome</keyword>
<protein>
    <recommendedName>
        <fullName evidence="2">AAA-type ATPase N-terminal domain-containing protein</fullName>
    </recommendedName>
</protein>
<dbReference type="InterPro" id="IPR050747">
    <property type="entry name" value="Mitochondrial_chaperone_BCS1"/>
</dbReference>
<dbReference type="AlphaFoldDB" id="A0A8K0DTT0"/>
<dbReference type="InterPro" id="IPR025753">
    <property type="entry name" value="AAA_N_dom"/>
</dbReference>
<evidence type="ECO:0000259" key="2">
    <source>
        <dbReference type="Pfam" id="PF14363"/>
    </source>
</evidence>
<organism evidence="3 4">
    <name type="scientific">Rhamnella rubrinervis</name>
    <dbReference type="NCBI Taxonomy" id="2594499"/>
    <lineage>
        <taxon>Eukaryota</taxon>
        <taxon>Viridiplantae</taxon>
        <taxon>Streptophyta</taxon>
        <taxon>Embryophyta</taxon>
        <taxon>Tracheophyta</taxon>
        <taxon>Spermatophyta</taxon>
        <taxon>Magnoliopsida</taxon>
        <taxon>eudicotyledons</taxon>
        <taxon>Gunneridae</taxon>
        <taxon>Pentapetalae</taxon>
        <taxon>rosids</taxon>
        <taxon>fabids</taxon>
        <taxon>Rosales</taxon>
        <taxon>Rhamnaceae</taxon>
        <taxon>rhamnoid group</taxon>
        <taxon>Rhamneae</taxon>
        <taxon>Rhamnella</taxon>
    </lineage>
</organism>
<reference evidence="3" key="1">
    <citation type="submission" date="2020-03" db="EMBL/GenBank/DDBJ databases">
        <title>A high-quality chromosome-level genome assembly of a woody plant with both climbing and erect habits, Rhamnella rubrinervis.</title>
        <authorList>
            <person name="Lu Z."/>
            <person name="Yang Y."/>
            <person name="Zhu X."/>
            <person name="Sun Y."/>
        </authorList>
    </citation>
    <scope>NUCLEOTIDE SEQUENCE</scope>
    <source>
        <strain evidence="3">BYM</strain>
        <tissue evidence="3">Leaf</tissue>
    </source>
</reference>
<gene>
    <name evidence="3" type="ORF">FNV43_RR19858</name>
</gene>
<evidence type="ECO:0000256" key="1">
    <source>
        <dbReference type="ARBA" id="ARBA00022801"/>
    </source>
</evidence>
<sequence>MNTPPMKMVEVVPARVTRMLTTASSTIGTLMLLWSVISQYLPYQLRHIIYKLKLSLNDFLNPYVKITINERRDLATSSRLNEAYVVVEAYLNSIISSKTSKRLRADMESYHSNLVLIMDGYQTVNDEFQGAKLEWVSGKCVPQTSSVSRTDQRYYKLIFRKKYREMVTELYLEHVIKQGKEIRKKNRPRRIYTNVCRGNGLYSWVCNLFNHPASFETMAMDEKKKKEIVEDFLDFSKGKDYYTRIGKAWKRGYLLYGPPGTGKSTMIAAMA</sequence>
<dbReference type="OrthoDB" id="1287146at2759"/>
<dbReference type="SUPFAM" id="SSF52540">
    <property type="entry name" value="P-loop containing nucleoside triphosphate hydrolases"/>
    <property type="match status" value="1"/>
</dbReference>
<accession>A0A8K0DTT0</accession>
<proteinExistence type="predicted"/>
<evidence type="ECO:0000313" key="4">
    <source>
        <dbReference type="Proteomes" id="UP000796880"/>
    </source>
</evidence>
<name>A0A8K0DTT0_9ROSA</name>
<evidence type="ECO:0000313" key="3">
    <source>
        <dbReference type="EMBL" id="KAF3437105.1"/>
    </source>
</evidence>
<dbReference type="Proteomes" id="UP000796880">
    <property type="component" value="Unassembled WGS sequence"/>
</dbReference>
<dbReference type="GO" id="GO:0016787">
    <property type="term" value="F:hydrolase activity"/>
    <property type="evidence" value="ECO:0007669"/>
    <property type="project" value="UniProtKB-KW"/>
</dbReference>
<dbReference type="Pfam" id="PF14363">
    <property type="entry name" value="AAA_assoc"/>
    <property type="match status" value="1"/>
</dbReference>
<dbReference type="Gene3D" id="3.40.50.300">
    <property type="entry name" value="P-loop containing nucleotide triphosphate hydrolases"/>
    <property type="match status" value="1"/>
</dbReference>
<comment type="caution">
    <text evidence="3">The sequence shown here is derived from an EMBL/GenBank/DDBJ whole genome shotgun (WGS) entry which is preliminary data.</text>
</comment>
<keyword evidence="1" id="KW-0378">Hydrolase</keyword>